<evidence type="ECO:0000259" key="3">
    <source>
        <dbReference type="PROSITE" id="PS51272"/>
    </source>
</evidence>
<dbReference type="Proteomes" id="UP000615455">
    <property type="component" value="Unassembled WGS sequence"/>
</dbReference>
<reference evidence="5" key="1">
    <citation type="journal article" date="2019" name="Int. J. Syst. Evol. Microbiol.">
        <title>The Global Catalogue of Microorganisms (GCM) 10K type strain sequencing project: providing services to taxonomists for standard genome sequencing and annotation.</title>
        <authorList>
            <consortium name="The Broad Institute Genomics Platform"/>
            <consortium name="The Broad Institute Genome Sequencing Center for Infectious Disease"/>
            <person name="Wu L."/>
            <person name="Ma J."/>
        </authorList>
    </citation>
    <scope>NUCLEOTIDE SEQUENCE [LARGE SCALE GENOMIC DNA]</scope>
    <source>
        <strain evidence="5">CGMCC 1.15043</strain>
    </source>
</reference>
<dbReference type="PANTHER" id="PTHR43308">
    <property type="entry name" value="OUTER MEMBRANE PROTEIN ALPHA-RELATED"/>
    <property type="match status" value="1"/>
</dbReference>
<dbReference type="PROSITE" id="PS51272">
    <property type="entry name" value="SLH"/>
    <property type="match status" value="3"/>
</dbReference>
<evidence type="ECO:0000313" key="5">
    <source>
        <dbReference type="Proteomes" id="UP000615455"/>
    </source>
</evidence>
<dbReference type="Pfam" id="PF02368">
    <property type="entry name" value="Big_2"/>
    <property type="match status" value="2"/>
</dbReference>
<dbReference type="SMART" id="SM00635">
    <property type="entry name" value="BID_2"/>
    <property type="match status" value="2"/>
</dbReference>
<proteinExistence type="predicted"/>
<dbReference type="SUPFAM" id="SSF49373">
    <property type="entry name" value="Invasin/intimin cell-adhesion fragments"/>
    <property type="match status" value="2"/>
</dbReference>
<evidence type="ECO:0000313" key="4">
    <source>
        <dbReference type="EMBL" id="GFZ86692.1"/>
    </source>
</evidence>
<gene>
    <name evidence="4" type="ORF">GCM10008018_35860</name>
</gene>
<dbReference type="Gene3D" id="2.60.40.4270">
    <property type="entry name" value="Listeria-Bacteroides repeat domain"/>
    <property type="match status" value="1"/>
</dbReference>
<protein>
    <recommendedName>
        <fullName evidence="3">SLH domain-containing protein</fullName>
    </recommendedName>
</protein>
<dbReference type="PANTHER" id="PTHR43308:SF5">
    <property type="entry name" value="S-LAYER PROTEIN _ PEPTIDOGLYCAN ENDO-BETA-N-ACETYLGLUCOSAMINIDASE"/>
    <property type="match status" value="1"/>
</dbReference>
<evidence type="ECO:0000256" key="1">
    <source>
        <dbReference type="ARBA" id="ARBA00004196"/>
    </source>
</evidence>
<sequence>MKRFSLRSLFVLSAILLIVLSGCVSILSSITFNFPSDKLSNSEQLFVRFSDGSIAQAPYTAGASAVTVNNTGRKTFVGGYVSDGIVSWVPDYSYSQNSWGTLDVSGIDARKPVHAANHVKLAKQPETSGEYVNVTFAVYDVDGQPSGDRTEIFAHSADSSLTFFNTDPDDKNNGNFYTRRNTVDEGYSWYTVDGVVTFMIKSNISDIHSKPISLYSGSKLISNDPFYTGTNLVTAIDIGTSGNVSFLKVGDTLAMSAGILPVEATNKVVTWSVENGTGAATINANGVLTGTSAGTVIVKAAANDRTATSGSKIMTIQPPPVAFAGGSGTHEDPFQIANAEQLNEVRNHLDAYYYYKLTANITSFPDVDGGWLPIGDDDIGFQGNMDGNGFAIRNLTISRSGNSYIGLFGVTLSNSELNNIILENIEVHGSSTVGGLVGYNSGTIGKSSVSGSVKGSSTVGGLVGENQGMVSTSFSSANVSGDYTAGGLVGSNSSDGGINNSYATGSAYGYYGIGGLTGSNNGTISNSYAIGSVQGFPNSSPINLGGLTPYSGTEIMDSFYNIQTTGRTDTGKGTGVTTEAMKSQQTYVHWDFASIWGIHASRNNGYPYLRNVQLFVDYNGNGSTGGTPPTDNSSYYKGVTVNVYGQAVNLVKEGFTFAGWNTSADGNGTSYAAGAPFTITGDTILYAKWRENGPLVVPVSGITVSGVTYTVYVNNTLQLNAVIAPSNATNADIIWTVSQGTGNASITSAGLLKGISAGTVTVKATSVENAAMQGSAVVTVVNSSSSNDDGNGSGSGAPTPPPVTETKPDPKPETKPEVKLNDTVVKLTEVLANLNKKIEETKTTPNVKFRDTASHWADSTVSIFVKLGVVNGYADGSFRPNASITRAEFATILAKVFNLTTSGSGNKLSDASGHWAESSINALTASGIISGYEDGTFKPNREITRAEIISMISKMLTIKAAGSVPTTSAFTDINGVWNKEQIEAAASAGLISGMGNGLFSPNKQSTRAEALTILLHVLQANPELNTLLGSIR</sequence>
<dbReference type="InterPro" id="IPR003343">
    <property type="entry name" value="Big_2"/>
</dbReference>
<organism evidence="4 5">
    <name type="scientific">Paenibacillus marchantiophytorum</name>
    <dbReference type="NCBI Taxonomy" id="1619310"/>
    <lineage>
        <taxon>Bacteria</taxon>
        <taxon>Bacillati</taxon>
        <taxon>Bacillota</taxon>
        <taxon>Bacilli</taxon>
        <taxon>Bacillales</taxon>
        <taxon>Paenibacillaceae</taxon>
        <taxon>Paenibacillus</taxon>
    </lineage>
</organism>
<dbReference type="EMBL" id="BMHE01000018">
    <property type="protein sequence ID" value="GFZ86692.1"/>
    <property type="molecule type" value="Genomic_DNA"/>
</dbReference>
<dbReference type="Gene3D" id="2.160.20.110">
    <property type="match status" value="1"/>
</dbReference>
<dbReference type="InterPro" id="IPR051465">
    <property type="entry name" value="Cell_Envelope_Struct_Comp"/>
</dbReference>
<feature type="domain" description="SLH" evidence="3">
    <location>
        <begin position="844"/>
        <end position="902"/>
    </location>
</feature>
<dbReference type="Pfam" id="PF09479">
    <property type="entry name" value="Flg_new"/>
    <property type="match status" value="1"/>
</dbReference>
<feature type="compositionally biased region" description="Basic and acidic residues" evidence="2">
    <location>
        <begin position="806"/>
        <end position="819"/>
    </location>
</feature>
<comment type="caution">
    <text evidence="4">The sequence shown here is derived from an EMBL/GenBank/DDBJ whole genome shotgun (WGS) entry which is preliminary data.</text>
</comment>
<dbReference type="InterPro" id="IPR013378">
    <property type="entry name" value="InlB-like_B-rpt"/>
</dbReference>
<keyword evidence="5" id="KW-1185">Reference proteome</keyword>
<name>A0ABQ1EUK2_9BACL</name>
<dbReference type="Gene3D" id="2.60.40.1080">
    <property type="match status" value="2"/>
</dbReference>
<dbReference type="RefSeq" id="WP_189013556.1">
    <property type="nucleotide sequence ID" value="NZ_BMHE01000018.1"/>
</dbReference>
<dbReference type="InterPro" id="IPR042229">
    <property type="entry name" value="Listeria/Bacterioides_rpt_sf"/>
</dbReference>
<dbReference type="InterPro" id="IPR008964">
    <property type="entry name" value="Invasin/intimin_cell_adhesion"/>
</dbReference>
<comment type="subcellular location">
    <subcellularLocation>
        <location evidence="1">Cell envelope</location>
    </subcellularLocation>
</comment>
<feature type="domain" description="SLH" evidence="3">
    <location>
        <begin position="903"/>
        <end position="966"/>
    </location>
</feature>
<dbReference type="PROSITE" id="PS51257">
    <property type="entry name" value="PROKAR_LIPOPROTEIN"/>
    <property type="match status" value="1"/>
</dbReference>
<feature type="domain" description="SLH" evidence="3">
    <location>
        <begin position="967"/>
        <end position="1028"/>
    </location>
</feature>
<dbReference type="Pfam" id="PF00395">
    <property type="entry name" value="SLH"/>
    <property type="match status" value="3"/>
</dbReference>
<evidence type="ECO:0000256" key="2">
    <source>
        <dbReference type="SAM" id="MobiDB-lite"/>
    </source>
</evidence>
<dbReference type="InterPro" id="IPR001119">
    <property type="entry name" value="SLH_dom"/>
</dbReference>
<accession>A0ABQ1EUK2</accession>
<feature type="region of interest" description="Disordered" evidence="2">
    <location>
        <begin position="782"/>
        <end position="819"/>
    </location>
</feature>